<evidence type="ECO:0000256" key="3">
    <source>
        <dbReference type="ARBA" id="ARBA00022475"/>
    </source>
</evidence>
<dbReference type="InterPro" id="IPR019594">
    <property type="entry name" value="Glu/Gly-bd"/>
</dbReference>
<proteinExistence type="predicted"/>
<feature type="domain" description="Ionotropic glutamate receptor L-glutamate and glycine-binding" evidence="13">
    <location>
        <begin position="207"/>
        <end position="279"/>
    </location>
</feature>
<organism evidence="14 15">
    <name type="scientific">Homarus americanus</name>
    <name type="common">American lobster</name>
    <dbReference type="NCBI Taxonomy" id="6706"/>
    <lineage>
        <taxon>Eukaryota</taxon>
        <taxon>Metazoa</taxon>
        <taxon>Ecdysozoa</taxon>
        <taxon>Arthropoda</taxon>
        <taxon>Crustacea</taxon>
        <taxon>Multicrustacea</taxon>
        <taxon>Malacostraca</taxon>
        <taxon>Eumalacostraca</taxon>
        <taxon>Eucarida</taxon>
        <taxon>Decapoda</taxon>
        <taxon>Pleocyemata</taxon>
        <taxon>Astacidea</taxon>
        <taxon>Nephropoidea</taxon>
        <taxon>Nephropidae</taxon>
        <taxon>Homarus</taxon>
    </lineage>
</organism>
<dbReference type="Pfam" id="PF10613">
    <property type="entry name" value="Lig_chan-Glu_bd"/>
    <property type="match status" value="1"/>
</dbReference>
<dbReference type="InterPro" id="IPR052192">
    <property type="entry name" value="Insect_Ionotropic_Sensory_Rcpt"/>
</dbReference>
<evidence type="ECO:0000313" key="15">
    <source>
        <dbReference type="Proteomes" id="UP000747542"/>
    </source>
</evidence>
<dbReference type="GO" id="GO:0005886">
    <property type="term" value="C:plasma membrane"/>
    <property type="evidence" value="ECO:0007669"/>
    <property type="project" value="UniProtKB-SubCell"/>
</dbReference>
<evidence type="ECO:0000256" key="10">
    <source>
        <dbReference type="ARBA" id="ARBA00023286"/>
    </source>
</evidence>
<dbReference type="AlphaFoldDB" id="A0A8J5N9J7"/>
<name>A0A8J5N9J7_HOMAM</name>
<evidence type="ECO:0000256" key="5">
    <source>
        <dbReference type="ARBA" id="ARBA00022989"/>
    </source>
</evidence>
<keyword evidence="2" id="KW-0813">Transport</keyword>
<dbReference type="SUPFAM" id="SSF53850">
    <property type="entry name" value="Periplasmic binding protein-like II"/>
    <property type="match status" value="1"/>
</dbReference>
<comment type="subcellular location">
    <subcellularLocation>
        <location evidence="1">Cell membrane</location>
        <topology evidence="1">Multi-pass membrane protein</topology>
    </subcellularLocation>
</comment>
<evidence type="ECO:0000256" key="8">
    <source>
        <dbReference type="ARBA" id="ARBA00023170"/>
    </source>
</evidence>
<keyword evidence="5" id="KW-1133">Transmembrane helix</keyword>
<keyword evidence="8 14" id="KW-0675">Receptor</keyword>
<evidence type="ECO:0000256" key="11">
    <source>
        <dbReference type="ARBA" id="ARBA00023303"/>
    </source>
</evidence>
<sequence>MSSSLYLLLSFPDTEVVLFLCLMKVEALDDVSKVTVDNFECERLRRSPLRKSNRGACPLMSESLEVLRRISDSITLNLALTLRGVSVAKKLVLTLLGVSVAKKLVLTLGVSVARKLALTLQEYVDGCGVQHRDGCGDGVSQCGEDTPGSIVMVVVTVCVSLVVDTPGSIVMVVVMVQTECVTGRWCRMETSLDFVKAGRSSYRSGPVANLLNMVAASLNFTDQTWGRKLPDGNWTGMVGQVFRQEADIALGPFAQSEERRQAVDYTQSFFFDGRTIIAGKGRPEIDPWSFMLPLQPPVWVALLVGLVVAWLSLVVMGHNPKDSSQLTSASHFMRTSHLLFQHLRIILRQDVSMNMTRGREMVLMGGGVGGGDVGTLVSLLAVRHVPQPLQTIRDVLDATHITVVLEGANTIVPVTLAKIKTGELKELNDLKYFGRIKYKTPALFKKEVEPLVRRGDHVQIENTLTINSHIDSGFATTRRCDFYKGRQTFFITQHCLIGQKGNPIVAALSRRIRSVVEAGLYPYWLDKSLPAYHNCRHSPSKITVREPLALDSFWISRKKVLKSQHDGRCLQHKFCLGKCDQQRVNVGEVKGVRLIPEVVNMVKITESRTRTKMCKSKPTFTEYFHGVLEILGRQHCIIILS</sequence>
<dbReference type="Gene3D" id="3.40.190.10">
    <property type="entry name" value="Periplasmic binding protein-like II"/>
    <property type="match status" value="1"/>
</dbReference>
<keyword evidence="7" id="KW-0472">Membrane</keyword>
<keyword evidence="9" id="KW-0325">Glycoprotein</keyword>
<evidence type="ECO:0000256" key="9">
    <source>
        <dbReference type="ARBA" id="ARBA00023180"/>
    </source>
</evidence>
<feature type="chain" id="PRO_5035302060" evidence="12">
    <location>
        <begin position="28"/>
        <end position="641"/>
    </location>
</feature>
<keyword evidence="11" id="KW-0407">Ion channel</keyword>
<accession>A0A8J5N9J7</accession>
<evidence type="ECO:0000259" key="13">
    <source>
        <dbReference type="Pfam" id="PF10613"/>
    </source>
</evidence>
<keyword evidence="12" id="KW-0732">Signal</keyword>
<evidence type="ECO:0000256" key="2">
    <source>
        <dbReference type="ARBA" id="ARBA00022448"/>
    </source>
</evidence>
<keyword evidence="10" id="KW-1071">Ligand-gated ion channel</keyword>
<evidence type="ECO:0000256" key="6">
    <source>
        <dbReference type="ARBA" id="ARBA00023065"/>
    </source>
</evidence>
<protein>
    <submittedName>
        <fullName evidence="14">Glutamate receptor-like 68</fullName>
    </submittedName>
</protein>
<dbReference type="PANTHER" id="PTHR42643:SF24">
    <property type="entry name" value="IONOTROPIC RECEPTOR 60A"/>
    <property type="match status" value="1"/>
</dbReference>
<keyword evidence="3" id="KW-1003">Cell membrane</keyword>
<keyword evidence="6" id="KW-0406">Ion transport</keyword>
<keyword evidence="15" id="KW-1185">Reference proteome</keyword>
<dbReference type="GO" id="GO:0015276">
    <property type="term" value="F:ligand-gated monoatomic ion channel activity"/>
    <property type="evidence" value="ECO:0007669"/>
    <property type="project" value="InterPro"/>
</dbReference>
<dbReference type="Proteomes" id="UP000747542">
    <property type="component" value="Unassembled WGS sequence"/>
</dbReference>
<evidence type="ECO:0000256" key="4">
    <source>
        <dbReference type="ARBA" id="ARBA00022692"/>
    </source>
</evidence>
<gene>
    <name evidence="14" type="primary">Glrk-L68</name>
    <name evidence="14" type="ORF">Hamer_G027609</name>
</gene>
<feature type="signal peptide" evidence="12">
    <location>
        <begin position="1"/>
        <end position="27"/>
    </location>
</feature>
<comment type="caution">
    <text evidence="14">The sequence shown here is derived from an EMBL/GenBank/DDBJ whole genome shotgun (WGS) entry which is preliminary data.</text>
</comment>
<evidence type="ECO:0000256" key="12">
    <source>
        <dbReference type="SAM" id="SignalP"/>
    </source>
</evidence>
<evidence type="ECO:0000256" key="7">
    <source>
        <dbReference type="ARBA" id="ARBA00023136"/>
    </source>
</evidence>
<reference evidence="14" key="1">
    <citation type="journal article" date="2021" name="Sci. Adv.">
        <title>The American lobster genome reveals insights on longevity, neural, and immune adaptations.</title>
        <authorList>
            <person name="Polinski J.M."/>
            <person name="Zimin A.V."/>
            <person name="Clark K.F."/>
            <person name="Kohn A.B."/>
            <person name="Sadowski N."/>
            <person name="Timp W."/>
            <person name="Ptitsyn A."/>
            <person name="Khanna P."/>
            <person name="Romanova D.Y."/>
            <person name="Williams P."/>
            <person name="Greenwood S.J."/>
            <person name="Moroz L.L."/>
            <person name="Walt D.R."/>
            <person name="Bodnar A.G."/>
        </authorList>
    </citation>
    <scope>NUCLEOTIDE SEQUENCE</scope>
    <source>
        <strain evidence="14">GMGI-L3</strain>
    </source>
</reference>
<evidence type="ECO:0000313" key="14">
    <source>
        <dbReference type="EMBL" id="KAG7176465.1"/>
    </source>
</evidence>
<evidence type="ECO:0000256" key="1">
    <source>
        <dbReference type="ARBA" id="ARBA00004651"/>
    </source>
</evidence>
<keyword evidence="4" id="KW-0812">Transmembrane</keyword>
<dbReference type="PANTHER" id="PTHR42643">
    <property type="entry name" value="IONOTROPIC RECEPTOR 20A-RELATED"/>
    <property type="match status" value="1"/>
</dbReference>
<dbReference type="EMBL" id="JAHLQT010003397">
    <property type="protein sequence ID" value="KAG7176465.1"/>
    <property type="molecule type" value="Genomic_DNA"/>
</dbReference>